<evidence type="ECO:0000256" key="5">
    <source>
        <dbReference type="ARBA" id="ARBA00023136"/>
    </source>
</evidence>
<keyword evidence="5 6" id="KW-0472">Membrane</keyword>
<evidence type="ECO:0000256" key="1">
    <source>
        <dbReference type="ARBA" id="ARBA00004141"/>
    </source>
</evidence>
<comment type="subcellular location">
    <subcellularLocation>
        <location evidence="1">Membrane</location>
        <topology evidence="1">Multi-pass membrane protein</topology>
    </subcellularLocation>
</comment>
<dbReference type="GO" id="GO:0000822">
    <property type="term" value="F:inositol hexakisphosphate binding"/>
    <property type="evidence" value="ECO:0007669"/>
    <property type="project" value="TreeGrafter"/>
</dbReference>
<dbReference type="GO" id="GO:0006817">
    <property type="term" value="P:phosphate ion transport"/>
    <property type="evidence" value="ECO:0007669"/>
    <property type="project" value="TreeGrafter"/>
</dbReference>
<evidence type="ECO:0000259" key="8">
    <source>
        <dbReference type="PROSITE" id="PS51382"/>
    </source>
</evidence>
<accession>A0A2P6R2T1</accession>
<evidence type="ECO:0000256" key="2">
    <source>
        <dbReference type="ARBA" id="ARBA00009665"/>
    </source>
</evidence>
<feature type="domain" description="SPX" evidence="8">
    <location>
        <begin position="1"/>
        <end position="128"/>
    </location>
</feature>
<dbReference type="GO" id="GO:0005886">
    <property type="term" value="C:plasma membrane"/>
    <property type="evidence" value="ECO:0007669"/>
    <property type="project" value="TreeGrafter"/>
</dbReference>
<dbReference type="PROSITE" id="PS51380">
    <property type="entry name" value="EXS"/>
    <property type="match status" value="1"/>
</dbReference>
<evidence type="ECO:0000259" key="7">
    <source>
        <dbReference type="PROSITE" id="PS51380"/>
    </source>
</evidence>
<proteinExistence type="inferred from homology"/>
<dbReference type="Gramene" id="PRQ40731">
    <property type="protein sequence ID" value="PRQ40731"/>
    <property type="gene ID" value="RchiOBHm_Chr4g0439241"/>
</dbReference>
<dbReference type="OMA" id="MEARKLM"/>
<dbReference type="EMBL" id="PDCK01000042">
    <property type="protein sequence ID" value="PRQ40731.1"/>
    <property type="molecule type" value="Genomic_DNA"/>
</dbReference>
<feature type="transmembrane region" description="Helical" evidence="6">
    <location>
        <begin position="220"/>
        <end position="242"/>
    </location>
</feature>
<dbReference type="Pfam" id="PF03105">
    <property type="entry name" value="SPX"/>
    <property type="match status" value="1"/>
</dbReference>
<evidence type="ECO:0000313" key="10">
    <source>
        <dbReference type="Proteomes" id="UP000238479"/>
    </source>
</evidence>
<dbReference type="PROSITE" id="PS51382">
    <property type="entry name" value="SPX"/>
    <property type="match status" value="1"/>
</dbReference>
<dbReference type="PANTHER" id="PTHR10783:SF104">
    <property type="entry name" value="PHOSPHATE TRANSPORTER PHO1 HOMOLOG 10"/>
    <property type="match status" value="1"/>
</dbReference>
<reference evidence="9 10" key="1">
    <citation type="journal article" date="2018" name="Nat. Genet.">
        <title>The Rosa genome provides new insights in the design of modern roses.</title>
        <authorList>
            <person name="Bendahmane M."/>
        </authorList>
    </citation>
    <scope>NUCLEOTIDE SEQUENCE [LARGE SCALE GENOMIC DNA]</scope>
    <source>
        <strain evidence="10">cv. Old Blush</strain>
    </source>
</reference>
<evidence type="ECO:0000256" key="3">
    <source>
        <dbReference type="ARBA" id="ARBA00022692"/>
    </source>
</evidence>
<keyword evidence="3 6" id="KW-0812">Transmembrane</keyword>
<dbReference type="AlphaFoldDB" id="A0A2P6R2T1"/>
<dbReference type="PANTHER" id="PTHR10783">
    <property type="entry name" value="XENOTROPIC AND POLYTROPIC RETROVIRUS RECEPTOR 1-RELATED"/>
    <property type="match status" value="1"/>
</dbReference>
<comment type="caution">
    <text evidence="9">The sequence shown here is derived from an EMBL/GenBank/DDBJ whole genome shotgun (WGS) entry which is preliminary data.</text>
</comment>
<organism evidence="9 10">
    <name type="scientific">Rosa chinensis</name>
    <name type="common">China rose</name>
    <dbReference type="NCBI Taxonomy" id="74649"/>
    <lineage>
        <taxon>Eukaryota</taxon>
        <taxon>Viridiplantae</taxon>
        <taxon>Streptophyta</taxon>
        <taxon>Embryophyta</taxon>
        <taxon>Tracheophyta</taxon>
        <taxon>Spermatophyta</taxon>
        <taxon>Magnoliopsida</taxon>
        <taxon>eudicotyledons</taxon>
        <taxon>Gunneridae</taxon>
        <taxon>Pentapetalae</taxon>
        <taxon>rosids</taxon>
        <taxon>fabids</taxon>
        <taxon>Rosales</taxon>
        <taxon>Rosaceae</taxon>
        <taxon>Rosoideae</taxon>
        <taxon>Rosoideae incertae sedis</taxon>
        <taxon>Rosa</taxon>
    </lineage>
</organism>
<keyword evidence="10" id="KW-1185">Reference proteome</keyword>
<dbReference type="GO" id="GO:0005802">
    <property type="term" value="C:trans-Golgi network"/>
    <property type="evidence" value="ECO:0007669"/>
    <property type="project" value="TreeGrafter"/>
</dbReference>
<feature type="transmembrane region" description="Helical" evidence="6">
    <location>
        <begin position="396"/>
        <end position="423"/>
    </location>
</feature>
<dbReference type="InterPro" id="IPR004342">
    <property type="entry name" value="EXS_C"/>
</dbReference>
<sequence>MPPSVADPPHANISRSDSREVLHTYDYSQDPLEILEGVRINNTLESSISTIKGIFKDSKEEQLSFDKEELRRAEERPRMAFIEFYHKLQLLKHYRLGDKYFMNLSAFSKIMKKYEKSSSRRASRSYMQIVDNSDLGNSDEVTNLMERVEATFIKNFSHSNCRKGMKLLRPKAKREKHKVSFLSGFFSGCSIALLVAIVLRIQARKIMNKKEGTQYMENIFPLYSGFPCSLFGYIVLHLLMYAGDIYFWRRYRINYPFIFGFEKGTELSYREVFLLSTGLALILVVTFCPFDILYRSSRFFFTRTLFRCICAPLYPMQALRSFVLYICYYGLGEYSRRQSKCHEHGVYNTLYIVIACIRRLCEEKDLKHLCNGLKYFSTIVAVIVRTVYELKKGKTSWMVLALISSAVATMMNTYWDIVVDWGLLQKRSKNKFLRDRLQVSQKSVYFAAIVLNVILRLAWMQLVLEFRLPSLHKMTVTTIYACLEIIRRDMWSFFRLENEHLNNVGQYREFKSVPLPFSYNGEEDD</sequence>
<dbReference type="Pfam" id="PF03124">
    <property type="entry name" value="EXS"/>
    <property type="match status" value="1"/>
</dbReference>
<evidence type="ECO:0000256" key="6">
    <source>
        <dbReference type="SAM" id="Phobius"/>
    </source>
</evidence>
<keyword evidence="4 6" id="KW-1133">Transmembrane helix</keyword>
<evidence type="ECO:0000313" key="9">
    <source>
        <dbReference type="EMBL" id="PRQ40731.1"/>
    </source>
</evidence>
<evidence type="ECO:0000256" key="4">
    <source>
        <dbReference type="ARBA" id="ARBA00022989"/>
    </source>
</evidence>
<feature type="transmembrane region" description="Helical" evidence="6">
    <location>
        <begin position="179"/>
        <end position="199"/>
    </location>
</feature>
<gene>
    <name evidence="9" type="ORF">RchiOBHm_Chr4g0439241</name>
</gene>
<feature type="transmembrane region" description="Helical" evidence="6">
    <location>
        <begin position="444"/>
        <end position="464"/>
    </location>
</feature>
<protein>
    <submittedName>
        <fullName evidence="9">Putative SPX domain-containing protein</fullName>
    </submittedName>
</protein>
<dbReference type="Proteomes" id="UP000238479">
    <property type="component" value="Chromosome 4"/>
</dbReference>
<feature type="transmembrane region" description="Helical" evidence="6">
    <location>
        <begin position="272"/>
        <end position="293"/>
    </location>
</feature>
<comment type="similarity">
    <text evidence="2">Belongs to the SYG1 (TC 2.A.94) family.</text>
</comment>
<feature type="domain" description="EXS" evidence="7">
    <location>
        <begin position="332"/>
        <end position="525"/>
    </location>
</feature>
<name>A0A2P6R2T1_ROSCH</name>
<dbReference type="GO" id="GO:0016036">
    <property type="term" value="P:cellular response to phosphate starvation"/>
    <property type="evidence" value="ECO:0007669"/>
    <property type="project" value="TreeGrafter"/>
</dbReference>
<dbReference type="InterPro" id="IPR004331">
    <property type="entry name" value="SPX_dom"/>
</dbReference>